<gene>
    <name evidence="2" type="ORF">CFR75_15545</name>
</gene>
<feature type="region of interest" description="Disordered" evidence="1">
    <location>
        <begin position="1"/>
        <end position="50"/>
    </location>
</feature>
<proteinExistence type="predicted"/>
<dbReference type="OrthoDB" id="7572487at2"/>
<dbReference type="EMBL" id="NKUC01000062">
    <property type="protein sequence ID" value="PYD55613.1"/>
    <property type="molecule type" value="Genomic_DNA"/>
</dbReference>
<evidence type="ECO:0000313" key="2">
    <source>
        <dbReference type="EMBL" id="PYD55613.1"/>
    </source>
</evidence>
<sequence>MKVTNQPGLDDRHRDKDGEIRHKNPTTKISTLRETYGEKFAPGYDDDDTLGDLLKKEDVESLSKYIEKTKKK</sequence>
<comment type="caution">
    <text evidence="2">The sequence shown here is derived from an EMBL/GenBank/DDBJ whole genome shotgun (WGS) entry which is preliminary data.</text>
</comment>
<protein>
    <submittedName>
        <fullName evidence="2">Uncharacterized protein</fullName>
    </submittedName>
</protein>
<feature type="compositionally biased region" description="Basic and acidic residues" evidence="1">
    <location>
        <begin position="9"/>
        <end position="22"/>
    </location>
</feature>
<evidence type="ECO:0000256" key="1">
    <source>
        <dbReference type="SAM" id="MobiDB-lite"/>
    </source>
</evidence>
<evidence type="ECO:0000313" key="3">
    <source>
        <dbReference type="Proteomes" id="UP000248257"/>
    </source>
</evidence>
<name>A0A318PQ74_KOMXY</name>
<dbReference type="Proteomes" id="UP000248257">
    <property type="component" value="Unassembled WGS sequence"/>
</dbReference>
<reference evidence="2 3" key="1">
    <citation type="submission" date="2017-07" db="EMBL/GenBank/DDBJ databases">
        <title>A draft genome sequence of Komagataeibacter xylinus LMG 1515.</title>
        <authorList>
            <person name="Skraban J."/>
            <person name="Cleenwerck I."/>
            <person name="Vandamme P."/>
            <person name="Trcek J."/>
        </authorList>
    </citation>
    <scope>NUCLEOTIDE SEQUENCE [LARGE SCALE GENOMIC DNA]</scope>
    <source>
        <strain evidence="2 3">LMG 1515</strain>
    </source>
</reference>
<organism evidence="2 3">
    <name type="scientific">Komagataeibacter xylinus</name>
    <name type="common">Gluconacetobacter xylinus</name>
    <dbReference type="NCBI Taxonomy" id="28448"/>
    <lineage>
        <taxon>Bacteria</taxon>
        <taxon>Pseudomonadati</taxon>
        <taxon>Pseudomonadota</taxon>
        <taxon>Alphaproteobacteria</taxon>
        <taxon>Acetobacterales</taxon>
        <taxon>Acetobacteraceae</taxon>
        <taxon>Komagataeibacter</taxon>
    </lineage>
</organism>
<dbReference type="RefSeq" id="WP_082770926.1">
    <property type="nucleotide sequence ID" value="NZ_CBCRXN010000086.1"/>
</dbReference>
<keyword evidence="3" id="KW-1185">Reference proteome</keyword>
<dbReference type="AlphaFoldDB" id="A0A318PQ74"/>
<accession>A0A318PQ74</accession>